<dbReference type="InterPro" id="IPR019591">
    <property type="entry name" value="Mrp/NBP35_ATP-bd"/>
</dbReference>
<dbReference type="Proteomes" id="UP000028999">
    <property type="component" value="Unassembled WGS sequence"/>
</dbReference>
<keyword evidence="3" id="KW-0479">Metal-binding</keyword>
<evidence type="ECO:0000313" key="13">
    <source>
        <dbReference type="EMBL" id="CDY62560.1"/>
    </source>
</evidence>
<comment type="subcellular location">
    <subcellularLocation>
        <location evidence="1">Nucleus</location>
    </subcellularLocation>
</comment>
<dbReference type="AlphaFoldDB" id="A0A078JDH7"/>
<dbReference type="GO" id="GO:0140663">
    <property type="term" value="F:ATP-dependent FeS chaperone activity"/>
    <property type="evidence" value="ECO:0007669"/>
    <property type="project" value="InterPro"/>
</dbReference>
<dbReference type="PROSITE" id="PS51754">
    <property type="entry name" value="OVATE"/>
    <property type="match status" value="1"/>
</dbReference>
<dbReference type="PANTHER" id="PTHR23264:SF37">
    <property type="entry name" value="CYTOSOLIC FE-S CLUSTER ASSEMBLY FACTOR NBP35"/>
    <property type="match status" value="1"/>
</dbReference>
<evidence type="ECO:0000256" key="10">
    <source>
        <dbReference type="ARBA" id="ARBA00023242"/>
    </source>
</evidence>
<dbReference type="InterPro" id="IPR033756">
    <property type="entry name" value="YlxH/NBP35"/>
</dbReference>
<keyword evidence="9" id="KW-0804">Transcription</keyword>
<dbReference type="InterPro" id="IPR027417">
    <property type="entry name" value="P-loop_NTPase"/>
</dbReference>
<dbReference type="GO" id="GO:0005634">
    <property type="term" value="C:nucleus"/>
    <property type="evidence" value="ECO:0007669"/>
    <property type="project" value="UniProtKB-SubCell"/>
</dbReference>
<dbReference type="GO" id="GO:0051536">
    <property type="term" value="F:iron-sulfur cluster binding"/>
    <property type="evidence" value="ECO:0007669"/>
    <property type="project" value="UniProtKB-KW"/>
</dbReference>
<dbReference type="EMBL" id="LK034159">
    <property type="protein sequence ID" value="CDY62560.1"/>
    <property type="molecule type" value="Genomic_DNA"/>
</dbReference>
<dbReference type="PANTHER" id="PTHR23264">
    <property type="entry name" value="NUCLEOTIDE-BINDING PROTEIN NBP35 YEAST -RELATED"/>
    <property type="match status" value="1"/>
</dbReference>
<evidence type="ECO:0000256" key="1">
    <source>
        <dbReference type="ARBA" id="ARBA00004123"/>
    </source>
</evidence>
<keyword evidence="7" id="KW-0411">Iron-sulfur</keyword>
<evidence type="ECO:0000256" key="9">
    <source>
        <dbReference type="ARBA" id="ARBA00023163"/>
    </source>
</evidence>
<keyword evidence="4" id="KW-0547">Nucleotide-binding</keyword>
<evidence type="ECO:0000256" key="6">
    <source>
        <dbReference type="ARBA" id="ARBA00023004"/>
    </source>
</evidence>
<dbReference type="GO" id="GO:0045892">
    <property type="term" value="P:negative regulation of DNA-templated transcription"/>
    <property type="evidence" value="ECO:0007669"/>
    <property type="project" value="UniProtKB-ARBA"/>
</dbReference>
<dbReference type="Gene3D" id="3.40.50.300">
    <property type="entry name" value="P-loop containing nucleotide triphosphate hydrolases"/>
    <property type="match status" value="1"/>
</dbReference>
<dbReference type="GO" id="GO:0005524">
    <property type="term" value="F:ATP binding"/>
    <property type="evidence" value="ECO:0007669"/>
    <property type="project" value="UniProtKB-KW"/>
</dbReference>
<name>A0A078JDH7_BRANA</name>
<protein>
    <submittedName>
        <fullName evidence="13">BnaA03g58430D protein</fullName>
    </submittedName>
</protein>
<feature type="compositionally biased region" description="Basic and acidic residues" evidence="11">
    <location>
        <begin position="69"/>
        <end position="84"/>
    </location>
</feature>
<organism evidence="13 14">
    <name type="scientific">Brassica napus</name>
    <name type="common">Rape</name>
    <dbReference type="NCBI Taxonomy" id="3708"/>
    <lineage>
        <taxon>Eukaryota</taxon>
        <taxon>Viridiplantae</taxon>
        <taxon>Streptophyta</taxon>
        <taxon>Embryophyta</taxon>
        <taxon>Tracheophyta</taxon>
        <taxon>Spermatophyta</taxon>
        <taxon>Magnoliopsida</taxon>
        <taxon>eudicotyledons</taxon>
        <taxon>Gunneridae</taxon>
        <taxon>Pentapetalae</taxon>
        <taxon>rosids</taxon>
        <taxon>malvids</taxon>
        <taxon>Brassicales</taxon>
        <taxon>Brassicaceae</taxon>
        <taxon>Brassiceae</taxon>
        <taxon>Brassica</taxon>
    </lineage>
</organism>
<evidence type="ECO:0000256" key="11">
    <source>
        <dbReference type="SAM" id="MobiDB-lite"/>
    </source>
</evidence>
<evidence type="ECO:0000256" key="2">
    <source>
        <dbReference type="ARBA" id="ARBA00022491"/>
    </source>
</evidence>
<feature type="region of interest" description="Disordered" evidence="11">
    <location>
        <begin position="112"/>
        <end position="174"/>
    </location>
</feature>
<evidence type="ECO:0000256" key="3">
    <source>
        <dbReference type="ARBA" id="ARBA00022723"/>
    </source>
</evidence>
<evidence type="ECO:0000259" key="12">
    <source>
        <dbReference type="PROSITE" id="PS51754"/>
    </source>
</evidence>
<dbReference type="InterPro" id="IPR006458">
    <property type="entry name" value="Ovate_C"/>
</dbReference>
<feature type="compositionally biased region" description="Basic and acidic residues" evidence="11">
    <location>
        <begin position="112"/>
        <end position="122"/>
    </location>
</feature>
<keyword evidence="2" id="KW-0678">Repressor</keyword>
<feature type="domain" description="OVATE" evidence="12">
    <location>
        <begin position="257"/>
        <end position="316"/>
    </location>
</feature>
<sequence length="472" mass="53605">MMKWGKKKPISSSSSSPGLSRAHHVSWFSKLTGSSDLKLAKEKKKQDDDEASQKMSSKSSLSSTKRRNYTHESSKRLSAEKENAATRSANMESNEKFEEIMSSVRKKVRDFQRETMDGDKETVIMTPRIQVNRDRQQRCERRNQKLLEQKPKRPEQNTEVKVKKPARRTGTSNSRENLVAHQWQHLKETKLREVKLKADKQRKSMYLRRELGTKENCKVRVFSPRSSEKCRVKAIEDLKKAKLRAKEQEMENESFAVVKCSSDPQKDFRDSMIEMIMENGINRPEELKELLTSQVDMDEGEIPENANEHKQYQIQSFNCPGPLAETAGKSESCAGCPNQQACATGTAPTGPDPGGVGKSTFSAQLSFALDGMDHQQLRTEPGLCGTQPRCPVLSISFTHSESDDEPAIWRGPRKSAQIKEFLKEVDWGDHIDYLVVDTSPGTSDEHITIIQSMVLSSLQFPRKSPWPTLERE</sequence>
<gene>
    <name evidence="13" type="primary">BnaA03g58430D</name>
    <name evidence="13" type="ORF">GSBRNA2T00036388001</name>
</gene>
<dbReference type="GO" id="GO:0046872">
    <property type="term" value="F:metal ion binding"/>
    <property type="evidence" value="ECO:0007669"/>
    <property type="project" value="UniProtKB-KW"/>
</dbReference>
<reference evidence="13 14" key="1">
    <citation type="journal article" date="2014" name="Science">
        <title>Plant genetics. Early allopolyploid evolution in the post-Neolithic Brassica napus oilseed genome.</title>
        <authorList>
            <person name="Chalhoub B."/>
            <person name="Denoeud F."/>
            <person name="Liu S."/>
            <person name="Parkin I.A."/>
            <person name="Tang H."/>
            <person name="Wang X."/>
            <person name="Chiquet J."/>
            <person name="Belcram H."/>
            <person name="Tong C."/>
            <person name="Samans B."/>
            <person name="Correa M."/>
            <person name="Da Silva C."/>
            <person name="Just J."/>
            <person name="Falentin C."/>
            <person name="Koh C.S."/>
            <person name="Le Clainche I."/>
            <person name="Bernard M."/>
            <person name="Bento P."/>
            <person name="Noel B."/>
            <person name="Labadie K."/>
            <person name="Alberti A."/>
            <person name="Charles M."/>
            <person name="Arnaud D."/>
            <person name="Guo H."/>
            <person name="Daviaud C."/>
            <person name="Alamery S."/>
            <person name="Jabbari K."/>
            <person name="Zhao M."/>
            <person name="Edger P.P."/>
            <person name="Chelaifa H."/>
            <person name="Tack D."/>
            <person name="Lassalle G."/>
            <person name="Mestiri I."/>
            <person name="Schnel N."/>
            <person name="Le Paslier M.C."/>
            <person name="Fan G."/>
            <person name="Renault V."/>
            <person name="Bayer P.E."/>
            <person name="Golicz A.A."/>
            <person name="Manoli S."/>
            <person name="Lee T.H."/>
            <person name="Thi V.H."/>
            <person name="Chalabi S."/>
            <person name="Hu Q."/>
            <person name="Fan C."/>
            <person name="Tollenaere R."/>
            <person name="Lu Y."/>
            <person name="Battail C."/>
            <person name="Shen J."/>
            <person name="Sidebottom C.H."/>
            <person name="Wang X."/>
            <person name="Canaguier A."/>
            <person name="Chauveau A."/>
            <person name="Berard A."/>
            <person name="Deniot G."/>
            <person name="Guan M."/>
            <person name="Liu Z."/>
            <person name="Sun F."/>
            <person name="Lim Y.P."/>
            <person name="Lyons E."/>
            <person name="Town C.D."/>
            <person name="Bancroft I."/>
            <person name="Wang X."/>
            <person name="Meng J."/>
            <person name="Ma J."/>
            <person name="Pires J.C."/>
            <person name="King G.J."/>
            <person name="Brunel D."/>
            <person name="Delourme R."/>
            <person name="Renard M."/>
            <person name="Aury J.M."/>
            <person name="Adams K.L."/>
            <person name="Batley J."/>
            <person name="Snowdon R.J."/>
            <person name="Tost J."/>
            <person name="Edwards D."/>
            <person name="Zhou Y."/>
            <person name="Hua W."/>
            <person name="Sharpe A.G."/>
            <person name="Paterson A.H."/>
            <person name="Guan C."/>
            <person name="Wincker P."/>
        </authorList>
    </citation>
    <scope>NUCLEOTIDE SEQUENCE [LARGE SCALE GENOMIC DNA]</scope>
    <source>
        <strain evidence="14">cv. Darmor-bzh</strain>
    </source>
</reference>
<keyword evidence="10" id="KW-0539">Nucleus</keyword>
<dbReference type="Pfam" id="PF04844">
    <property type="entry name" value="Ovate"/>
    <property type="match status" value="1"/>
</dbReference>
<feature type="compositionally biased region" description="Basic and acidic residues" evidence="11">
    <location>
        <begin position="131"/>
        <end position="162"/>
    </location>
</feature>
<evidence type="ECO:0000256" key="5">
    <source>
        <dbReference type="ARBA" id="ARBA00022840"/>
    </source>
</evidence>
<feature type="compositionally biased region" description="Basic and acidic residues" evidence="11">
    <location>
        <begin position="38"/>
        <end position="47"/>
    </location>
</feature>
<keyword evidence="6" id="KW-0408">Iron</keyword>
<evidence type="ECO:0000256" key="7">
    <source>
        <dbReference type="ARBA" id="ARBA00023014"/>
    </source>
</evidence>
<evidence type="ECO:0000256" key="4">
    <source>
        <dbReference type="ARBA" id="ARBA00022741"/>
    </source>
</evidence>
<dbReference type="PaxDb" id="3708-A0A078JDH7"/>
<evidence type="ECO:0000313" key="14">
    <source>
        <dbReference type="Proteomes" id="UP000028999"/>
    </source>
</evidence>
<feature type="region of interest" description="Disordered" evidence="11">
    <location>
        <begin position="38"/>
        <end position="98"/>
    </location>
</feature>
<dbReference type="Pfam" id="PF10609">
    <property type="entry name" value="ParA"/>
    <property type="match status" value="1"/>
</dbReference>
<evidence type="ECO:0000256" key="8">
    <source>
        <dbReference type="ARBA" id="ARBA00023015"/>
    </source>
</evidence>
<keyword evidence="8" id="KW-0805">Transcription regulation</keyword>
<dbReference type="GO" id="GO:0016226">
    <property type="term" value="P:iron-sulfur cluster assembly"/>
    <property type="evidence" value="ECO:0007669"/>
    <property type="project" value="InterPro"/>
</dbReference>
<proteinExistence type="predicted"/>
<dbReference type="Gramene" id="CDY62560">
    <property type="protein sequence ID" value="CDY62560"/>
    <property type="gene ID" value="GSBRNA2T00036388001"/>
</dbReference>
<feature type="compositionally biased region" description="Low complexity" evidence="11">
    <location>
        <begin position="53"/>
        <end position="63"/>
    </location>
</feature>
<keyword evidence="14" id="KW-1185">Reference proteome</keyword>
<dbReference type="STRING" id="3708.A0A078JDH7"/>
<keyword evidence="5" id="KW-0067">ATP-binding</keyword>
<dbReference type="SUPFAM" id="SSF52540">
    <property type="entry name" value="P-loop containing nucleoside triphosphate hydrolases"/>
    <property type="match status" value="1"/>
</dbReference>
<feature type="region of interest" description="Disordered" evidence="11">
    <location>
        <begin position="1"/>
        <end position="22"/>
    </location>
</feature>
<accession>A0A078JDH7</accession>